<feature type="region of interest" description="Disordered" evidence="7">
    <location>
        <begin position="311"/>
        <end position="331"/>
    </location>
</feature>
<reference evidence="9" key="2">
    <citation type="submission" date="2020-09" db="EMBL/GenBank/DDBJ databases">
        <authorList>
            <person name="Sun Q."/>
            <person name="Zhou Y."/>
        </authorList>
    </citation>
    <scope>NUCLEOTIDE SEQUENCE</scope>
    <source>
        <strain evidence="9">CGMCC 4.7398</strain>
    </source>
</reference>
<dbReference type="Gene3D" id="3.40.50.300">
    <property type="entry name" value="P-loop containing nucleotide triphosphate hydrolases"/>
    <property type="match status" value="1"/>
</dbReference>
<comment type="similarity">
    <text evidence="2">Belongs to the ABC transporter superfamily.</text>
</comment>
<keyword evidence="10" id="KW-1185">Reference proteome</keyword>
<dbReference type="InterPro" id="IPR003593">
    <property type="entry name" value="AAA+_ATPase"/>
</dbReference>
<keyword evidence="5 9" id="KW-0067">ATP-binding</keyword>
<dbReference type="GO" id="GO:0005886">
    <property type="term" value="C:plasma membrane"/>
    <property type="evidence" value="ECO:0007669"/>
    <property type="project" value="UniProtKB-SubCell"/>
</dbReference>
<dbReference type="EMBL" id="BNAS01000010">
    <property type="protein sequence ID" value="GHH79743.1"/>
    <property type="molecule type" value="Genomic_DNA"/>
</dbReference>
<dbReference type="RefSeq" id="WP_189671665.1">
    <property type="nucleotide sequence ID" value="NZ_BNAS01000010.1"/>
</dbReference>
<keyword evidence="3" id="KW-0813">Transport</keyword>
<dbReference type="InterPro" id="IPR027417">
    <property type="entry name" value="P-loop_NTPase"/>
</dbReference>
<keyword evidence="6" id="KW-0046">Antibiotic resistance</keyword>
<evidence type="ECO:0000256" key="5">
    <source>
        <dbReference type="ARBA" id="ARBA00022840"/>
    </source>
</evidence>
<evidence type="ECO:0000259" key="8">
    <source>
        <dbReference type="PROSITE" id="PS50893"/>
    </source>
</evidence>
<evidence type="ECO:0000256" key="3">
    <source>
        <dbReference type="ARBA" id="ARBA00022448"/>
    </source>
</evidence>
<name>A0A919G962_9MICO</name>
<dbReference type="Pfam" id="PF00005">
    <property type="entry name" value="ABC_tran"/>
    <property type="match status" value="1"/>
</dbReference>
<dbReference type="GO" id="GO:0005524">
    <property type="term" value="F:ATP binding"/>
    <property type="evidence" value="ECO:0007669"/>
    <property type="project" value="UniProtKB-KW"/>
</dbReference>
<feature type="compositionally biased region" description="Low complexity" evidence="7">
    <location>
        <begin position="311"/>
        <end position="325"/>
    </location>
</feature>
<dbReference type="GO" id="GO:0046677">
    <property type="term" value="P:response to antibiotic"/>
    <property type="evidence" value="ECO:0007669"/>
    <property type="project" value="UniProtKB-KW"/>
</dbReference>
<dbReference type="InterPro" id="IPR017871">
    <property type="entry name" value="ABC_transporter-like_CS"/>
</dbReference>
<reference evidence="9" key="1">
    <citation type="journal article" date="2014" name="Int. J. Syst. Evol. Microbiol.">
        <title>Complete genome sequence of Corynebacterium casei LMG S-19264T (=DSM 44701T), isolated from a smear-ripened cheese.</title>
        <authorList>
            <consortium name="US DOE Joint Genome Institute (JGI-PGF)"/>
            <person name="Walter F."/>
            <person name="Albersmeier A."/>
            <person name="Kalinowski J."/>
            <person name="Ruckert C."/>
        </authorList>
    </citation>
    <scope>NUCLEOTIDE SEQUENCE</scope>
    <source>
        <strain evidence="9">CGMCC 4.7398</strain>
    </source>
</reference>
<evidence type="ECO:0000313" key="10">
    <source>
        <dbReference type="Proteomes" id="UP000627369"/>
    </source>
</evidence>
<evidence type="ECO:0000256" key="6">
    <source>
        <dbReference type="ARBA" id="ARBA00023251"/>
    </source>
</evidence>
<dbReference type="InterPro" id="IPR050763">
    <property type="entry name" value="ABC_transporter_ATP-binding"/>
</dbReference>
<comment type="caution">
    <text evidence="9">The sequence shown here is derived from an EMBL/GenBank/DDBJ whole genome shotgun (WGS) entry which is preliminary data.</text>
</comment>
<feature type="domain" description="ABC transporter" evidence="8">
    <location>
        <begin position="7"/>
        <end position="236"/>
    </location>
</feature>
<keyword evidence="4" id="KW-0547">Nucleotide-binding</keyword>
<organism evidence="9 10">
    <name type="scientific">Promicromonospora soli</name>
    <dbReference type="NCBI Taxonomy" id="2035533"/>
    <lineage>
        <taxon>Bacteria</taxon>
        <taxon>Bacillati</taxon>
        <taxon>Actinomycetota</taxon>
        <taxon>Actinomycetes</taxon>
        <taxon>Micrococcales</taxon>
        <taxon>Promicromonosporaceae</taxon>
        <taxon>Promicromonospora</taxon>
    </lineage>
</organism>
<protein>
    <submittedName>
        <fullName evidence="9">Tetronasin ABC transporter ATP-binding protein</fullName>
    </submittedName>
</protein>
<dbReference type="SUPFAM" id="SSF52540">
    <property type="entry name" value="P-loop containing nucleoside triphosphate hydrolases"/>
    <property type="match status" value="1"/>
</dbReference>
<dbReference type="InterPro" id="IPR003439">
    <property type="entry name" value="ABC_transporter-like_ATP-bd"/>
</dbReference>
<dbReference type="PANTHER" id="PTHR42711:SF5">
    <property type="entry name" value="ABC TRANSPORTER ATP-BINDING PROTEIN NATA"/>
    <property type="match status" value="1"/>
</dbReference>
<accession>A0A919G962</accession>
<gene>
    <name evidence="9" type="ORF">GCM10017772_46230</name>
</gene>
<dbReference type="PROSITE" id="PS00211">
    <property type="entry name" value="ABC_TRANSPORTER_1"/>
    <property type="match status" value="1"/>
</dbReference>
<evidence type="ECO:0000256" key="2">
    <source>
        <dbReference type="ARBA" id="ARBA00005417"/>
    </source>
</evidence>
<dbReference type="CDD" id="cd03230">
    <property type="entry name" value="ABC_DR_subfamily_A"/>
    <property type="match status" value="1"/>
</dbReference>
<dbReference type="PANTHER" id="PTHR42711">
    <property type="entry name" value="ABC TRANSPORTER ATP-BINDING PROTEIN"/>
    <property type="match status" value="1"/>
</dbReference>
<dbReference type="GO" id="GO:0016887">
    <property type="term" value="F:ATP hydrolysis activity"/>
    <property type="evidence" value="ECO:0007669"/>
    <property type="project" value="InterPro"/>
</dbReference>
<evidence type="ECO:0000256" key="4">
    <source>
        <dbReference type="ARBA" id="ARBA00022741"/>
    </source>
</evidence>
<comment type="subcellular location">
    <subcellularLocation>
        <location evidence="1">Cell membrane</location>
        <topology evidence="1">Peripheral membrane protein</topology>
    </subcellularLocation>
</comment>
<sequence>MTATPAIEIHDLYKSFGSVQALAGLDLAVQPGEIRGFLGPNGAGKSTAIRVLLGLLRADSGSARLFGGDVWRDAVELHKRITYVPGDVSLWPNLTGGECIDYLARLSGRTDKARLRARKAELLERFELDPHKKARTYSKGNRQKVALVAAFLTDAELYVLDEPTSGLDPLMEAVFTEYIREARSVGRSVLLSSHILSEVEKVCDTVTIIRNGTDVESGTLDELRHLTRTSVTAVVGADPSSVERLPGVHDLVTTPADGATRVTFDADNAEIGAVLSAVTALDVHSFTATPPSLEDLFMRHYGDVLDSSDAAAGAASAADGSPAASRKAGAR</sequence>
<dbReference type="SMART" id="SM00382">
    <property type="entry name" value="AAA"/>
    <property type="match status" value="1"/>
</dbReference>
<dbReference type="PROSITE" id="PS50893">
    <property type="entry name" value="ABC_TRANSPORTER_2"/>
    <property type="match status" value="1"/>
</dbReference>
<evidence type="ECO:0000256" key="1">
    <source>
        <dbReference type="ARBA" id="ARBA00004202"/>
    </source>
</evidence>
<evidence type="ECO:0000256" key="7">
    <source>
        <dbReference type="SAM" id="MobiDB-lite"/>
    </source>
</evidence>
<proteinExistence type="inferred from homology"/>
<dbReference type="AlphaFoldDB" id="A0A919G962"/>
<dbReference type="InterPro" id="IPR025302">
    <property type="entry name" value="DrrA1/2-like_C"/>
</dbReference>
<dbReference type="Pfam" id="PF13732">
    <property type="entry name" value="DrrA1-3_C"/>
    <property type="match status" value="1"/>
</dbReference>
<evidence type="ECO:0000313" key="9">
    <source>
        <dbReference type="EMBL" id="GHH79743.1"/>
    </source>
</evidence>
<dbReference type="Proteomes" id="UP000627369">
    <property type="component" value="Unassembled WGS sequence"/>
</dbReference>